<evidence type="ECO:0000313" key="2">
    <source>
        <dbReference type="Proteomes" id="UP000770717"/>
    </source>
</evidence>
<dbReference type="PANTHER" id="PTHR21258">
    <property type="entry name" value="DOCKING PROTEIN RELATED"/>
    <property type="match status" value="1"/>
</dbReference>
<dbReference type="GO" id="GO:0005737">
    <property type="term" value="C:cytoplasm"/>
    <property type="evidence" value="ECO:0007669"/>
    <property type="project" value="TreeGrafter"/>
</dbReference>
<feature type="non-terminal residue" evidence="1">
    <location>
        <position position="141"/>
    </location>
</feature>
<dbReference type="OrthoDB" id="6243387at2759"/>
<dbReference type="Proteomes" id="UP000770717">
    <property type="component" value="Unassembled WGS sequence"/>
</dbReference>
<proteinExistence type="predicted"/>
<accession>A0A8J6BI98</accession>
<reference evidence="1" key="1">
    <citation type="thesis" date="2020" institute="ProQuest LLC" country="789 East Eisenhower Parkway, Ann Arbor, MI, USA">
        <title>Comparative Genomics and Chromosome Evolution.</title>
        <authorList>
            <person name="Mudd A.B."/>
        </authorList>
    </citation>
    <scope>NUCLEOTIDE SEQUENCE</scope>
    <source>
        <strain evidence="1">HN-11 Male</strain>
        <tissue evidence="1">Kidney and liver</tissue>
    </source>
</reference>
<dbReference type="AlphaFoldDB" id="A0A8J6BI98"/>
<dbReference type="InterPro" id="IPR011993">
    <property type="entry name" value="PH-like_dom_sf"/>
</dbReference>
<keyword evidence="2" id="KW-1185">Reference proteome</keyword>
<organism evidence="1 2">
    <name type="scientific">Eleutherodactylus coqui</name>
    <name type="common">Puerto Rican coqui</name>
    <dbReference type="NCBI Taxonomy" id="57060"/>
    <lineage>
        <taxon>Eukaryota</taxon>
        <taxon>Metazoa</taxon>
        <taxon>Chordata</taxon>
        <taxon>Craniata</taxon>
        <taxon>Vertebrata</taxon>
        <taxon>Euteleostomi</taxon>
        <taxon>Amphibia</taxon>
        <taxon>Batrachia</taxon>
        <taxon>Anura</taxon>
        <taxon>Neobatrachia</taxon>
        <taxon>Hyloidea</taxon>
        <taxon>Eleutherodactylidae</taxon>
        <taxon>Eleutherodactylinae</taxon>
        <taxon>Eleutherodactylus</taxon>
        <taxon>Eleutherodactylus</taxon>
    </lineage>
</organism>
<sequence length="141" mass="15770">MLLYPDSQFGVARLEIYDWKDGTLAGEKIYARRAADRKVVRLTECIHVAPAPTESGYKENMAAFIIETSDKTMLLSAERPLCDEWVQRLSEVAFPVSSRQPRALRPPGLVGSYIVPRKYRMGPSPRGELVIRSRGTGPPPP</sequence>
<dbReference type="GO" id="GO:0043410">
    <property type="term" value="P:positive regulation of MAPK cascade"/>
    <property type="evidence" value="ECO:0007669"/>
    <property type="project" value="TreeGrafter"/>
</dbReference>
<dbReference type="GO" id="GO:0007169">
    <property type="term" value="P:cell surface receptor protein tyrosine kinase signaling pathway"/>
    <property type="evidence" value="ECO:0007669"/>
    <property type="project" value="TreeGrafter"/>
</dbReference>
<gene>
    <name evidence="1" type="ORF">GDO78_021352</name>
</gene>
<dbReference type="Gene3D" id="2.30.29.30">
    <property type="entry name" value="Pleckstrin-homology domain (PH domain)/Phosphotyrosine-binding domain (PTB)"/>
    <property type="match status" value="1"/>
</dbReference>
<dbReference type="EMBL" id="WNTK01062603">
    <property type="protein sequence ID" value="KAG9460513.1"/>
    <property type="molecule type" value="Genomic_DNA"/>
</dbReference>
<comment type="caution">
    <text evidence="1">The sequence shown here is derived from an EMBL/GenBank/DDBJ whole genome shotgun (WGS) entry which is preliminary data.</text>
</comment>
<evidence type="ECO:0000313" key="1">
    <source>
        <dbReference type="EMBL" id="KAG9460513.1"/>
    </source>
</evidence>
<dbReference type="GO" id="GO:0007265">
    <property type="term" value="P:Ras protein signal transduction"/>
    <property type="evidence" value="ECO:0007669"/>
    <property type="project" value="TreeGrafter"/>
</dbReference>
<dbReference type="PANTHER" id="PTHR21258:SF46">
    <property type="entry name" value="DOCKING PROTEIN 1"/>
    <property type="match status" value="1"/>
</dbReference>
<dbReference type="InterPro" id="IPR050996">
    <property type="entry name" value="Docking_Protein_DOK"/>
</dbReference>
<evidence type="ECO:0008006" key="3">
    <source>
        <dbReference type="Google" id="ProtNLM"/>
    </source>
</evidence>
<protein>
    <recommendedName>
        <fullName evidence="3">PH domain-containing protein</fullName>
    </recommendedName>
</protein>
<name>A0A8J6BI98_ELECQ</name>